<reference evidence="1" key="2">
    <citation type="journal article" date="2015" name="Data Brief">
        <title>Shoot transcriptome of the giant reed, Arundo donax.</title>
        <authorList>
            <person name="Barrero R.A."/>
            <person name="Guerrero F.D."/>
            <person name="Moolhuijzen P."/>
            <person name="Goolsby J.A."/>
            <person name="Tidwell J."/>
            <person name="Bellgard S.E."/>
            <person name="Bellgard M.I."/>
        </authorList>
    </citation>
    <scope>NUCLEOTIDE SEQUENCE</scope>
    <source>
        <tissue evidence="1">Shoot tissue taken approximately 20 cm above the soil surface</tissue>
    </source>
</reference>
<dbReference type="EMBL" id="GBRH01265990">
    <property type="protein sequence ID" value="JAD31905.1"/>
    <property type="molecule type" value="Transcribed_RNA"/>
</dbReference>
<evidence type="ECO:0000313" key="1">
    <source>
        <dbReference type="EMBL" id="JAD31905.1"/>
    </source>
</evidence>
<name>A0A0A8Z581_ARUDO</name>
<reference evidence="1" key="1">
    <citation type="submission" date="2014-09" db="EMBL/GenBank/DDBJ databases">
        <authorList>
            <person name="Magalhaes I.L.F."/>
            <person name="Oliveira U."/>
            <person name="Santos F.R."/>
            <person name="Vidigal T.H.D.A."/>
            <person name="Brescovit A.D."/>
            <person name="Santos A.J."/>
        </authorList>
    </citation>
    <scope>NUCLEOTIDE SEQUENCE</scope>
    <source>
        <tissue evidence="1">Shoot tissue taken approximately 20 cm above the soil surface</tissue>
    </source>
</reference>
<accession>A0A0A8Z581</accession>
<protein>
    <submittedName>
        <fullName evidence="1">Uncharacterized protein</fullName>
    </submittedName>
</protein>
<organism evidence="1">
    <name type="scientific">Arundo donax</name>
    <name type="common">Giant reed</name>
    <name type="synonym">Donax arundinaceus</name>
    <dbReference type="NCBI Taxonomy" id="35708"/>
    <lineage>
        <taxon>Eukaryota</taxon>
        <taxon>Viridiplantae</taxon>
        <taxon>Streptophyta</taxon>
        <taxon>Embryophyta</taxon>
        <taxon>Tracheophyta</taxon>
        <taxon>Spermatophyta</taxon>
        <taxon>Magnoliopsida</taxon>
        <taxon>Liliopsida</taxon>
        <taxon>Poales</taxon>
        <taxon>Poaceae</taxon>
        <taxon>PACMAD clade</taxon>
        <taxon>Arundinoideae</taxon>
        <taxon>Arundineae</taxon>
        <taxon>Arundo</taxon>
    </lineage>
</organism>
<proteinExistence type="predicted"/>
<sequence length="24" mass="3030">MIRYSASYSYQIIRRSRRSTHRKL</sequence>
<dbReference type="AlphaFoldDB" id="A0A0A8Z581"/>